<dbReference type="GeneTree" id="ENSGT00940000153881"/>
<dbReference type="InParanoid" id="A0A3Q1GFU0"/>
<organism evidence="2 3">
    <name type="scientific">Acanthochromis polyacanthus</name>
    <name type="common">spiny chromis</name>
    <dbReference type="NCBI Taxonomy" id="80966"/>
    <lineage>
        <taxon>Eukaryota</taxon>
        <taxon>Metazoa</taxon>
        <taxon>Chordata</taxon>
        <taxon>Craniata</taxon>
        <taxon>Vertebrata</taxon>
        <taxon>Euteleostomi</taxon>
        <taxon>Actinopterygii</taxon>
        <taxon>Neopterygii</taxon>
        <taxon>Teleostei</taxon>
        <taxon>Neoteleostei</taxon>
        <taxon>Acanthomorphata</taxon>
        <taxon>Ovalentaria</taxon>
        <taxon>Pomacentridae</taxon>
        <taxon>Acanthochromis</taxon>
    </lineage>
</organism>
<dbReference type="Ensembl" id="ENSAPOT00000032124.1">
    <property type="protein sequence ID" value="ENSAPOP00000029501.1"/>
    <property type="gene ID" value="ENSAPOG00000015431.1"/>
</dbReference>
<keyword evidence="3" id="KW-1185">Reference proteome</keyword>
<dbReference type="STRING" id="80966.ENSAPOP00000029501"/>
<evidence type="ECO:0000256" key="1">
    <source>
        <dbReference type="SAM" id="MobiDB-lite"/>
    </source>
</evidence>
<reference evidence="2" key="2">
    <citation type="submission" date="2025-09" db="UniProtKB">
        <authorList>
            <consortium name="Ensembl"/>
        </authorList>
    </citation>
    <scope>IDENTIFICATION</scope>
</reference>
<dbReference type="AlphaFoldDB" id="A0A3Q1GFU0"/>
<protein>
    <recommendedName>
        <fullName evidence="4">Potassium channel tetramerisation-type BTB domain-containing protein</fullName>
    </recommendedName>
</protein>
<evidence type="ECO:0000313" key="2">
    <source>
        <dbReference type="Ensembl" id="ENSAPOP00000029501.1"/>
    </source>
</evidence>
<proteinExistence type="predicted"/>
<feature type="compositionally biased region" description="Polar residues" evidence="1">
    <location>
        <begin position="120"/>
        <end position="133"/>
    </location>
</feature>
<accession>A0A3Q1GFU0</accession>
<reference evidence="2" key="1">
    <citation type="submission" date="2025-08" db="UniProtKB">
        <authorList>
            <consortium name="Ensembl"/>
        </authorList>
    </citation>
    <scope>IDENTIFICATION</scope>
</reference>
<feature type="region of interest" description="Disordered" evidence="1">
    <location>
        <begin position="99"/>
        <end position="175"/>
    </location>
</feature>
<dbReference type="InterPro" id="IPR047876">
    <property type="entry name" value="SHKBP1/KCTD3"/>
</dbReference>
<dbReference type="PANTHER" id="PTHR15859">
    <property type="entry name" value="SETA BINDING PROTEIN 1"/>
    <property type="match status" value="1"/>
</dbReference>
<evidence type="ECO:0008006" key="4">
    <source>
        <dbReference type="Google" id="ProtNLM"/>
    </source>
</evidence>
<name>A0A3Q1GFU0_9TELE</name>
<sequence length="175" mass="18524">MISTQPGSTPLTSFKILSLDDVDGHGGCSAGTEIGEKLSQSQSSKVCEVRSVDGTSITAFMVHECEGSSRIGSRPRRYLFSGHGNGSIQMWDLTTAMEIAGKTPASPRHGAAASPGDVTSPESPTSPDGSSAATGPPTRNCCHGYHELLVVSRQQDDEKQTDVRNQNNTTEEEEN</sequence>
<evidence type="ECO:0000313" key="3">
    <source>
        <dbReference type="Proteomes" id="UP000257200"/>
    </source>
</evidence>
<dbReference type="PANTHER" id="PTHR15859:SF5">
    <property type="entry name" value="SH3KBP1-BINDING PROTEIN 1"/>
    <property type="match status" value="1"/>
</dbReference>
<dbReference type="Proteomes" id="UP000257200">
    <property type="component" value="Unplaced"/>
</dbReference>